<evidence type="ECO:0000313" key="1">
    <source>
        <dbReference type="EMBL" id="KAJ9066951.1"/>
    </source>
</evidence>
<protein>
    <submittedName>
        <fullName evidence="1">Uncharacterized protein</fullName>
    </submittedName>
</protein>
<dbReference type="Proteomes" id="UP001165960">
    <property type="component" value="Unassembled WGS sequence"/>
</dbReference>
<dbReference type="EMBL" id="QTSX02004272">
    <property type="protein sequence ID" value="KAJ9066951.1"/>
    <property type="molecule type" value="Genomic_DNA"/>
</dbReference>
<gene>
    <name evidence="1" type="ORF">DSO57_1004713</name>
</gene>
<comment type="caution">
    <text evidence="1">The sequence shown here is derived from an EMBL/GenBank/DDBJ whole genome shotgun (WGS) entry which is preliminary data.</text>
</comment>
<name>A0ACC2SXQ0_9FUNG</name>
<organism evidence="1 2">
    <name type="scientific">Entomophthora muscae</name>
    <dbReference type="NCBI Taxonomy" id="34485"/>
    <lineage>
        <taxon>Eukaryota</taxon>
        <taxon>Fungi</taxon>
        <taxon>Fungi incertae sedis</taxon>
        <taxon>Zoopagomycota</taxon>
        <taxon>Entomophthoromycotina</taxon>
        <taxon>Entomophthoromycetes</taxon>
        <taxon>Entomophthorales</taxon>
        <taxon>Entomophthoraceae</taxon>
        <taxon>Entomophthora</taxon>
    </lineage>
</organism>
<reference evidence="1" key="1">
    <citation type="submission" date="2022-04" db="EMBL/GenBank/DDBJ databases">
        <title>Genome of the entomopathogenic fungus Entomophthora muscae.</title>
        <authorList>
            <person name="Elya C."/>
            <person name="Lovett B.R."/>
            <person name="Lee E."/>
            <person name="Macias A.M."/>
            <person name="Hajek A.E."/>
            <person name="De Bivort B.L."/>
            <person name="Kasson M.T."/>
            <person name="De Fine Licht H.H."/>
            <person name="Stajich J.E."/>
        </authorList>
    </citation>
    <scope>NUCLEOTIDE SEQUENCE</scope>
    <source>
        <strain evidence="1">Berkeley</strain>
    </source>
</reference>
<evidence type="ECO:0000313" key="2">
    <source>
        <dbReference type="Proteomes" id="UP001165960"/>
    </source>
</evidence>
<sequence length="459" mass="54663">MIPYYFLPDIFKYLERKDQCQLRLVSREWNGFLLPFVFSRLSTEMYGGFEKLLRKYSEFVKELHMYSLDDNMIDLLSACKKTTRLFINLDDISPEAALILGEKFPLLSYLELYCANSAKVSYLSPLTRKVKTLYYYPYPCGYPDEFMTYYRDFDCPLVTRLIIEEEYALIGHNFWHIIKRFPAVKTFEFIYHMSYGYYFEYFVYDVESMVFKEISFPDVEEDPLSAFLRFHDDIPPKTPLLSSDQEVTHESQFHALHIISTYAFFKFIPRFTYLDDIDICASSSLEQEEFVELILSLKDIRSLSFDFKYQRFSADLCKETFKATTVFFNLPESELPVVLEWLASCLPNLEELGIHLTDSLYDRDETEQTESKLTFELWEILVEKCPNLSKIHLSDDLPFLCQIKKKYPHISVDNKRKARNKSSRYSFYALLEWILSSKFFCEFYNLIKGLGLRRDWYLN</sequence>
<keyword evidence="2" id="KW-1185">Reference proteome</keyword>
<accession>A0ACC2SXQ0</accession>
<proteinExistence type="predicted"/>